<organism evidence="2 3">
    <name type="scientific">Acidomonas methanolica NBRC 104435</name>
    <dbReference type="NCBI Taxonomy" id="1231351"/>
    <lineage>
        <taxon>Bacteria</taxon>
        <taxon>Pseudomonadati</taxon>
        <taxon>Pseudomonadota</taxon>
        <taxon>Alphaproteobacteria</taxon>
        <taxon>Acetobacterales</taxon>
        <taxon>Acetobacteraceae</taxon>
        <taxon>Acidomonas</taxon>
    </lineage>
</organism>
<feature type="region of interest" description="Disordered" evidence="1">
    <location>
        <begin position="1"/>
        <end position="23"/>
    </location>
</feature>
<gene>
    <name evidence="2" type="ORF">Amme_457_007</name>
</gene>
<reference evidence="2 3" key="2">
    <citation type="journal article" date="2014" name="FEMS Microbiol. Lett.">
        <title>Draft genomic DNA sequence of the facultatively methylotrophic bacterium Acidomonas methanolica type strain MB58.</title>
        <authorList>
            <person name="Higashiura N."/>
            <person name="Hadano H."/>
            <person name="Hirakawa H."/>
            <person name="Matsutani M."/>
            <person name="Takabe S."/>
            <person name="Matsushita K."/>
            <person name="Azuma Y."/>
        </authorList>
    </citation>
    <scope>NUCLEOTIDE SEQUENCE [LARGE SCALE GENOMIC DNA]</scope>
    <source>
        <strain evidence="2 3">MB58</strain>
    </source>
</reference>
<feature type="region of interest" description="Disordered" evidence="1">
    <location>
        <begin position="71"/>
        <end position="93"/>
    </location>
</feature>
<sequence>MNITTITAPNHKVPPMPKIKAIGPAKTYPKGIRQKEPKASYADTRESISGGTARWSVLSQTTLTFAISIPPRKKQSPCAQNGHEPARHAGVNG</sequence>
<reference evidence="3" key="1">
    <citation type="journal article" date="2014" name="FEMS Microbiol. Lett.">
        <title>Draft Genomic DNA Sequence of the Facultatively Methylotrophic Bacterium Acidomonas methanolica type strain MB58.</title>
        <authorList>
            <person name="Higashiura N."/>
            <person name="Hadano H."/>
            <person name="Hirakawa H."/>
            <person name="Matsutani M."/>
            <person name="Takabe S."/>
            <person name="Matsushita K."/>
            <person name="Azuma Y."/>
        </authorList>
    </citation>
    <scope>NUCLEOTIDE SEQUENCE [LARGE SCALE GENOMIC DNA]</scope>
    <source>
        <strain evidence="3">MB58</strain>
    </source>
</reference>
<evidence type="ECO:0000313" key="2">
    <source>
        <dbReference type="EMBL" id="GAJ30804.1"/>
    </source>
</evidence>
<name>A0A023D9J6_ACIMT</name>
<proteinExistence type="predicted"/>
<protein>
    <submittedName>
        <fullName evidence="2">Uncharacterized protein</fullName>
    </submittedName>
</protein>
<dbReference type="Proteomes" id="UP000019760">
    <property type="component" value="Unassembled WGS sequence"/>
</dbReference>
<keyword evidence="3" id="KW-1185">Reference proteome</keyword>
<dbReference type="EMBL" id="BAND01000382">
    <property type="protein sequence ID" value="GAJ30804.1"/>
    <property type="molecule type" value="Genomic_DNA"/>
</dbReference>
<accession>A0A023D9J6</accession>
<dbReference type="AlphaFoldDB" id="A0A023D9J6"/>
<comment type="caution">
    <text evidence="2">The sequence shown here is derived from an EMBL/GenBank/DDBJ whole genome shotgun (WGS) entry which is preliminary data.</text>
</comment>
<evidence type="ECO:0000313" key="3">
    <source>
        <dbReference type="Proteomes" id="UP000019760"/>
    </source>
</evidence>
<evidence type="ECO:0000256" key="1">
    <source>
        <dbReference type="SAM" id="MobiDB-lite"/>
    </source>
</evidence>